<sequence length="436" mass="46359">MRAAPSDAENFSLTAPVIPALPRAIIASSIRADVTGDTKAMIAALQGAFDEFKTANDERLKSKVDDTVVNDKLGKINETMSSLEAAINEQAAQIAAAKLGGGDLPALADPEYSSLFASYMREGSRDQEEQMKAAHRTGPRAAMTEGTAADGGYTTPIEWDRSITGRLKLINPIRSEATVQSISTSGFTKLFTDRSLGSGWVGETASRPATSTPQFTSLDFGLGEIYANAAASQRLLDDSEINIEQWLVGEIETEFARQEAIAFLSGDGTNKPFGLLSYVTGAAAAARHPWGAIEALNSGAAAAFTSDGLIGAVYGLPAAYEPNAKFFLNRSSLGAVRKLKDGQNNYIWQPTYVAGQPSTLLGRPVVDVPDMPDVAAGNIAALFGDMAETYLVIDRIGVRVLRDPYTNKPFICFYVTKRVGGGVKNPDAMKAIKISA</sequence>
<reference evidence="3 4" key="1">
    <citation type="submission" date="2015-04" db="EMBL/GenBank/DDBJ databases">
        <title>Genome sequence of aromatic hydrocarbons-degrading Sphingobium chungbukense DJ77.</title>
        <authorList>
            <person name="Kim Y.-C."/>
            <person name="Chae J.-C."/>
        </authorList>
    </citation>
    <scope>NUCLEOTIDE SEQUENCE [LARGE SCALE GENOMIC DNA]</scope>
    <source>
        <strain evidence="3 4">DJ77</strain>
    </source>
</reference>
<evidence type="ECO:0000256" key="1">
    <source>
        <dbReference type="ARBA" id="ARBA00004328"/>
    </source>
</evidence>
<dbReference type="Gene3D" id="3.30.2320.10">
    <property type="entry name" value="hypothetical protein PF0899 domain"/>
    <property type="match status" value="1"/>
</dbReference>
<evidence type="ECO:0000313" key="3">
    <source>
        <dbReference type="EMBL" id="KKW94177.1"/>
    </source>
</evidence>
<dbReference type="Pfam" id="PF05065">
    <property type="entry name" value="Phage_capsid"/>
    <property type="match status" value="1"/>
</dbReference>
<evidence type="ECO:0000259" key="2">
    <source>
        <dbReference type="Pfam" id="PF05065"/>
    </source>
</evidence>
<accession>A0A0M3AVG4</accession>
<dbReference type="Gene3D" id="3.30.2400.10">
    <property type="entry name" value="Major capsid protein gp5"/>
    <property type="match status" value="1"/>
</dbReference>
<feature type="domain" description="Phage capsid-like C-terminal" evidence="2">
    <location>
        <begin position="151"/>
        <end position="433"/>
    </location>
</feature>
<dbReference type="SUPFAM" id="SSF56563">
    <property type="entry name" value="Major capsid protein gp5"/>
    <property type="match status" value="1"/>
</dbReference>
<gene>
    <name evidence="3" type="ORF">YP76_04260</name>
</gene>
<dbReference type="PATRIC" id="fig|56193.3.peg.873"/>
<dbReference type="Proteomes" id="UP000033874">
    <property type="component" value="Unassembled WGS sequence"/>
</dbReference>
<comment type="caution">
    <text evidence="3">The sequence shown here is derived from an EMBL/GenBank/DDBJ whole genome shotgun (WGS) entry which is preliminary data.</text>
</comment>
<evidence type="ECO:0000313" key="4">
    <source>
        <dbReference type="Proteomes" id="UP000033874"/>
    </source>
</evidence>
<proteinExistence type="predicted"/>
<organism evidence="3 4">
    <name type="scientific">Sphingobium chungbukense</name>
    <dbReference type="NCBI Taxonomy" id="56193"/>
    <lineage>
        <taxon>Bacteria</taxon>
        <taxon>Pseudomonadati</taxon>
        <taxon>Pseudomonadota</taxon>
        <taxon>Alphaproteobacteria</taxon>
        <taxon>Sphingomonadales</taxon>
        <taxon>Sphingomonadaceae</taxon>
        <taxon>Sphingobium</taxon>
    </lineage>
</organism>
<keyword evidence="4" id="KW-1185">Reference proteome</keyword>
<name>A0A0M3AVG4_9SPHN</name>
<dbReference type="AlphaFoldDB" id="A0A0M3AVG4"/>
<dbReference type="InterPro" id="IPR024455">
    <property type="entry name" value="Phage_capsid"/>
</dbReference>
<dbReference type="EMBL" id="LBIC01000001">
    <property type="protein sequence ID" value="KKW94177.1"/>
    <property type="molecule type" value="Genomic_DNA"/>
</dbReference>
<dbReference type="InterPro" id="IPR054612">
    <property type="entry name" value="Phage_capsid-like_C"/>
</dbReference>
<protein>
    <submittedName>
        <fullName evidence="3">Capsid protein</fullName>
    </submittedName>
</protein>
<dbReference type="NCBIfam" id="TIGR01554">
    <property type="entry name" value="major_cap_HK97"/>
    <property type="match status" value="1"/>
</dbReference>
<dbReference type="STRING" id="56193.YP76_04260"/>
<comment type="subcellular location">
    <subcellularLocation>
        <location evidence="1">Virion</location>
    </subcellularLocation>
</comment>